<dbReference type="AlphaFoldDB" id="A0A2A9NKX5"/>
<sequence length="357" mass="39405">MGLHLSRIYVPILYNGLIYALQQPFNADSNPRKLISPNVDAYVNSMLAGWNSSGLAVAVVRRDDTAPGGWHREFASYGIAKDDGTPVTPDTLFSIGSDSKLFLALSLGLLISNETLSKERGSQLDWTTKAREILPGWGLMDEVASRETVIQDMLSHRTGLPRHDASLGVLPGGTLEMISTLKSLRPSAEFRETYQYNNLMYESLAVLPSLLLNQSYESYIAEHIFNPLDMSSSTYSVKVAESSGQFAHGFQWTMRDLTKGIKGSLTATVPYYARDESEKAFPGCGGVISSARDLSIWVSMLLNKGRHPETDRTVIPEDVVEHIATGVTVPDGRALYPEFVRQFYVHVGINLKLLNNV</sequence>
<accession>A0A2A9NKX5</accession>
<name>A0A2A9NKX5_9AGAR</name>
<gene>
    <name evidence="2" type="ORF">AMATHDRAFT_148822</name>
</gene>
<dbReference type="OrthoDB" id="5946976at2759"/>
<dbReference type="Pfam" id="PF00144">
    <property type="entry name" value="Beta-lactamase"/>
    <property type="match status" value="1"/>
</dbReference>
<dbReference type="STRING" id="703135.A0A2A9NKX5"/>
<dbReference type="Proteomes" id="UP000242287">
    <property type="component" value="Unassembled WGS sequence"/>
</dbReference>
<dbReference type="SUPFAM" id="SSF56601">
    <property type="entry name" value="beta-lactamase/transpeptidase-like"/>
    <property type="match status" value="1"/>
</dbReference>
<feature type="domain" description="Beta-lactamase-related" evidence="1">
    <location>
        <begin position="48"/>
        <end position="310"/>
    </location>
</feature>
<evidence type="ECO:0000313" key="2">
    <source>
        <dbReference type="EMBL" id="PFH48917.1"/>
    </source>
</evidence>
<protein>
    <recommendedName>
        <fullName evidence="1">Beta-lactamase-related domain-containing protein</fullName>
    </recommendedName>
</protein>
<proteinExistence type="predicted"/>
<dbReference type="InterPro" id="IPR012338">
    <property type="entry name" value="Beta-lactam/transpept-like"/>
</dbReference>
<dbReference type="InterPro" id="IPR001466">
    <property type="entry name" value="Beta-lactam-related"/>
</dbReference>
<dbReference type="Gene3D" id="3.40.710.10">
    <property type="entry name" value="DD-peptidase/beta-lactamase superfamily"/>
    <property type="match status" value="1"/>
</dbReference>
<organism evidence="2 3">
    <name type="scientific">Amanita thiersii Skay4041</name>
    <dbReference type="NCBI Taxonomy" id="703135"/>
    <lineage>
        <taxon>Eukaryota</taxon>
        <taxon>Fungi</taxon>
        <taxon>Dikarya</taxon>
        <taxon>Basidiomycota</taxon>
        <taxon>Agaricomycotina</taxon>
        <taxon>Agaricomycetes</taxon>
        <taxon>Agaricomycetidae</taxon>
        <taxon>Agaricales</taxon>
        <taxon>Pluteineae</taxon>
        <taxon>Amanitaceae</taxon>
        <taxon>Amanita</taxon>
    </lineage>
</organism>
<dbReference type="EMBL" id="KZ302046">
    <property type="protein sequence ID" value="PFH48917.1"/>
    <property type="molecule type" value="Genomic_DNA"/>
</dbReference>
<dbReference type="InterPro" id="IPR050789">
    <property type="entry name" value="Diverse_Enzym_Activities"/>
</dbReference>
<dbReference type="PANTHER" id="PTHR43283">
    <property type="entry name" value="BETA-LACTAMASE-RELATED"/>
    <property type="match status" value="1"/>
</dbReference>
<keyword evidence="3" id="KW-1185">Reference proteome</keyword>
<evidence type="ECO:0000313" key="3">
    <source>
        <dbReference type="Proteomes" id="UP000242287"/>
    </source>
</evidence>
<dbReference type="PANTHER" id="PTHR43283:SF18">
    <property type="match status" value="1"/>
</dbReference>
<reference evidence="2 3" key="1">
    <citation type="submission" date="2014-02" db="EMBL/GenBank/DDBJ databases">
        <title>Transposable element dynamics among asymbiotic and ectomycorrhizal Amanita fungi.</title>
        <authorList>
            <consortium name="DOE Joint Genome Institute"/>
            <person name="Hess J."/>
            <person name="Skrede I."/>
            <person name="Wolfe B."/>
            <person name="LaButti K."/>
            <person name="Ohm R.A."/>
            <person name="Grigoriev I.V."/>
            <person name="Pringle A."/>
        </authorList>
    </citation>
    <scope>NUCLEOTIDE SEQUENCE [LARGE SCALE GENOMIC DNA]</scope>
    <source>
        <strain evidence="2 3">SKay4041</strain>
    </source>
</reference>
<evidence type="ECO:0000259" key="1">
    <source>
        <dbReference type="Pfam" id="PF00144"/>
    </source>
</evidence>